<sequence length="64" mass="6707">MPSRAPVYRKGRISIAGGNGAFQGAKGPVSGVFAVLNRPQAPFLHFYAGFGLFSSCLCPGNTVY</sequence>
<name>A0A0S2W8M5_9FIRM</name>
<dbReference type="Proteomes" id="UP000064844">
    <property type="component" value="Chromosome"/>
</dbReference>
<gene>
    <name evidence="1" type="ORF">IB211_03314</name>
</gene>
<dbReference type="KEGG" id="ibu:IB211_03314"/>
<dbReference type="STRING" id="1297617.IB211_03314"/>
<dbReference type="EMBL" id="CP011307">
    <property type="protein sequence ID" value="ALP95702.1"/>
    <property type="molecule type" value="Genomic_DNA"/>
</dbReference>
<reference evidence="1 2" key="1">
    <citation type="journal article" date="2015" name="Nat. Commun.">
        <title>Production of butyrate from lysine and the Amadori product fructoselysine by a human gut commensal.</title>
        <authorList>
            <person name="Bui T.P."/>
            <person name="Ritari J."/>
            <person name="Boeren S."/>
            <person name="de Waard P."/>
            <person name="Plugge C.M."/>
            <person name="de Vos W.M."/>
        </authorList>
    </citation>
    <scope>NUCLEOTIDE SEQUENCE [LARGE SCALE GENOMIC DNA]</scope>
    <source>
        <strain evidence="1 2">AF211</strain>
    </source>
</reference>
<organism evidence="1 2">
    <name type="scientific">Intestinimonas butyriciproducens</name>
    <dbReference type="NCBI Taxonomy" id="1297617"/>
    <lineage>
        <taxon>Bacteria</taxon>
        <taxon>Bacillati</taxon>
        <taxon>Bacillota</taxon>
        <taxon>Clostridia</taxon>
        <taxon>Eubacteriales</taxon>
        <taxon>Intestinimonas</taxon>
    </lineage>
</organism>
<accession>A0A0S2W8M5</accession>
<reference evidence="2" key="2">
    <citation type="submission" date="2015-04" db="EMBL/GenBank/DDBJ databases">
        <title>A butyrogenic pathway from the amino acid lysine in a human gut commensal.</title>
        <authorList>
            <person name="de Vos W.M."/>
            <person name="Bui N.T.P."/>
            <person name="Plugge C.M."/>
            <person name="Ritari J."/>
        </authorList>
    </citation>
    <scope>NUCLEOTIDE SEQUENCE [LARGE SCALE GENOMIC DNA]</scope>
    <source>
        <strain evidence="2">AF211</strain>
    </source>
</reference>
<dbReference type="AlphaFoldDB" id="A0A0S2W8M5"/>
<keyword evidence="2" id="KW-1185">Reference proteome</keyword>
<evidence type="ECO:0000313" key="1">
    <source>
        <dbReference type="EMBL" id="ALP95702.1"/>
    </source>
</evidence>
<protein>
    <submittedName>
        <fullName evidence="1">Uncharacterized protein</fullName>
    </submittedName>
</protein>
<proteinExistence type="predicted"/>
<evidence type="ECO:0000313" key="2">
    <source>
        <dbReference type="Proteomes" id="UP000064844"/>
    </source>
</evidence>